<evidence type="ECO:0000313" key="1">
    <source>
        <dbReference type="EMBL" id="BCR02972.1"/>
    </source>
</evidence>
<protein>
    <submittedName>
        <fullName evidence="1">Uncharacterized protein</fullName>
    </submittedName>
</protein>
<sequence length="350" mass="36748">MSLRGQGIIWLAGVLVLPLSLIIPTPSGEAREQFLDSTIALDEENETITLPLFEARSAAGDTVWYIVTEASDRDLAREKGVNWSPKLVNALGSAAVQTVTEQRGLVVFSGTVDFTPEHRLVPNPETGFPPELAEPGSLGDAAYSPLITSGDGVVLNAPQVANGSGLHDKVVAIDLAREEVTLRLTPGLYHGKNILYLSTDASDPTAAALEESTFAPNLNAAPGLASNAADSARAAIVAIVNGETGVDNPERQGLSSALLGEGSPLNITEVHPRNRGRLPIYSPLWDVHPAVWTEQAIAAGERRLLDHHEDVADLVEDGALASGGFGPMNPALGGLRAAGFIVNCPVMSLE</sequence>
<dbReference type="EMBL" id="AP024355">
    <property type="protein sequence ID" value="BCR02972.1"/>
    <property type="molecule type" value="Genomic_DNA"/>
</dbReference>
<proteinExistence type="predicted"/>
<gene>
    <name evidence="1" type="ORF">DESUT3_00410</name>
</gene>
<dbReference type="RefSeq" id="WP_221250458.1">
    <property type="nucleotide sequence ID" value="NZ_AP024355.1"/>
</dbReference>
<name>A0ABN6DRU4_9BACT</name>
<evidence type="ECO:0000313" key="2">
    <source>
        <dbReference type="Proteomes" id="UP001319827"/>
    </source>
</evidence>
<keyword evidence="2" id="KW-1185">Reference proteome</keyword>
<accession>A0ABN6DRU4</accession>
<dbReference type="Proteomes" id="UP001319827">
    <property type="component" value="Chromosome"/>
</dbReference>
<reference evidence="1 2" key="2">
    <citation type="journal article" date="2021" name="Int. J. Syst. Evol. Microbiol.">
        <title>Isolation and Polyphasic Characterization of Desulfuromonas versatilis sp. Nov., an Electrogenic Bacteria Capable of Versatile Metabolism Isolated from a Graphene Oxide-Reducing Enrichment Culture.</title>
        <authorList>
            <person name="Xie L."/>
            <person name="Yoshida N."/>
            <person name="Ishii S."/>
            <person name="Meng L."/>
        </authorList>
    </citation>
    <scope>NUCLEOTIDE SEQUENCE [LARGE SCALE GENOMIC DNA]</scope>
    <source>
        <strain evidence="1 2">NIT-T3</strain>
    </source>
</reference>
<reference evidence="1 2" key="1">
    <citation type="journal article" date="2016" name="C (Basel)">
        <title>Selective Growth of and Electricity Production by Marine Exoelectrogenic Bacteria in Self-Aggregated Hydrogel of Microbially Reduced Graphene Oxide.</title>
        <authorList>
            <person name="Yoshida N."/>
            <person name="Goto Y."/>
            <person name="Miyata Y."/>
        </authorList>
    </citation>
    <scope>NUCLEOTIDE SEQUENCE [LARGE SCALE GENOMIC DNA]</scope>
    <source>
        <strain evidence="1 2">NIT-T3</strain>
    </source>
</reference>
<organism evidence="1 2">
    <name type="scientific">Desulfuromonas versatilis</name>
    <dbReference type="NCBI Taxonomy" id="2802975"/>
    <lineage>
        <taxon>Bacteria</taxon>
        <taxon>Pseudomonadati</taxon>
        <taxon>Thermodesulfobacteriota</taxon>
        <taxon>Desulfuromonadia</taxon>
        <taxon>Desulfuromonadales</taxon>
        <taxon>Desulfuromonadaceae</taxon>
        <taxon>Desulfuromonas</taxon>
    </lineage>
</organism>